<accession>A0A0A9EML2</accession>
<evidence type="ECO:0000313" key="2">
    <source>
        <dbReference type="EMBL" id="JAD97282.1"/>
    </source>
</evidence>
<dbReference type="EMBL" id="GBRH01200613">
    <property type="protein sequence ID" value="JAD97282.1"/>
    <property type="molecule type" value="Transcribed_RNA"/>
</dbReference>
<evidence type="ECO:0000256" key="1">
    <source>
        <dbReference type="SAM" id="Phobius"/>
    </source>
</evidence>
<name>A0A0A9EML2_ARUDO</name>
<feature type="transmembrane region" description="Helical" evidence="1">
    <location>
        <begin position="38"/>
        <end position="57"/>
    </location>
</feature>
<reference evidence="2" key="2">
    <citation type="journal article" date="2015" name="Data Brief">
        <title>Shoot transcriptome of the giant reed, Arundo donax.</title>
        <authorList>
            <person name="Barrero R.A."/>
            <person name="Guerrero F.D."/>
            <person name="Moolhuijzen P."/>
            <person name="Goolsby J.A."/>
            <person name="Tidwell J."/>
            <person name="Bellgard S.E."/>
            <person name="Bellgard M.I."/>
        </authorList>
    </citation>
    <scope>NUCLEOTIDE SEQUENCE</scope>
    <source>
        <tissue evidence="2">Shoot tissue taken approximately 20 cm above the soil surface</tissue>
    </source>
</reference>
<sequence>MDSGWVVLGKSDIVPADLAAAAGAGGHRRLGFTPLPMIPIWMQMVLGSVVYTVVPFYKRARNVEGETLDNVETAVEIGTCR</sequence>
<dbReference type="PANTHER" id="PTHR33735:SF2">
    <property type="entry name" value="OS09G0468900 PROTEIN"/>
    <property type="match status" value="1"/>
</dbReference>
<keyword evidence="1" id="KW-0812">Transmembrane</keyword>
<protein>
    <submittedName>
        <fullName evidence="2">Uncharacterized protein</fullName>
    </submittedName>
</protein>
<organism evidence="2">
    <name type="scientific">Arundo donax</name>
    <name type="common">Giant reed</name>
    <name type="synonym">Donax arundinaceus</name>
    <dbReference type="NCBI Taxonomy" id="35708"/>
    <lineage>
        <taxon>Eukaryota</taxon>
        <taxon>Viridiplantae</taxon>
        <taxon>Streptophyta</taxon>
        <taxon>Embryophyta</taxon>
        <taxon>Tracheophyta</taxon>
        <taxon>Spermatophyta</taxon>
        <taxon>Magnoliopsida</taxon>
        <taxon>Liliopsida</taxon>
        <taxon>Poales</taxon>
        <taxon>Poaceae</taxon>
        <taxon>PACMAD clade</taxon>
        <taxon>Arundinoideae</taxon>
        <taxon>Arundineae</taxon>
        <taxon>Arundo</taxon>
    </lineage>
</organism>
<keyword evidence="1" id="KW-1133">Transmembrane helix</keyword>
<reference evidence="2" key="1">
    <citation type="submission" date="2014-09" db="EMBL/GenBank/DDBJ databases">
        <authorList>
            <person name="Magalhaes I.L.F."/>
            <person name="Oliveira U."/>
            <person name="Santos F.R."/>
            <person name="Vidigal T.H.D.A."/>
            <person name="Brescovit A.D."/>
            <person name="Santos A.J."/>
        </authorList>
    </citation>
    <scope>NUCLEOTIDE SEQUENCE</scope>
    <source>
        <tissue evidence="2">Shoot tissue taken approximately 20 cm above the soil surface</tissue>
    </source>
</reference>
<proteinExistence type="predicted"/>
<keyword evidence="1" id="KW-0472">Membrane</keyword>
<dbReference type="AlphaFoldDB" id="A0A0A9EML2"/>
<dbReference type="PANTHER" id="PTHR33735">
    <property type="entry name" value="EXPRESSED PROTEIN"/>
    <property type="match status" value="1"/>
</dbReference>